<dbReference type="CDD" id="cd08022">
    <property type="entry name" value="M28_PSMA_like"/>
    <property type="match status" value="1"/>
</dbReference>
<protein>
    <recommendedName>
        <fullName evidence="8">Glutamate carboxypeptidase</fullName>
    </recommendedName>
</protein>
<feature type="signal peptide" evidence="2">
    <location>
        <begin position="1"/>
        <end position="18"/>
    </location>
</feature>
<evidence type="ECO:0000313" key="6">
    <source>
        <dbReference type="EMBL" id="KAH6589641.1"/>
    </source>
</evidence>
<dbReference type="SUPFAM" id="SSF53187">
    <property type="entry name" value="Zn-dependent exopeptidases"/>
    <property type="match status" value="1"/>
</dbReference>
<dbReference type="Gene3D" id="3.40.630.10">
    <property type="entry name" value="Zn peptidases"/>
    <property type="match status" value="1"/>
</dbReference>
<dbReference type="EMBL" id="JAFCIX010000443">
    <property type="protein sequence ID" value="KAH6589641.1"/>
    <property type="molecule type" value="Genomic_DNA"/>
</dbReference>
<dbReference type="InterPro" id="IPR046450">
    <property type="entry name" value="PA_dom_sf"/>
</dbReference>
<gene>
    <name evidence="6" type="ORF">BASA50_009898</name>
</gene>
<proteinExistence type="inferred from homology"/>
<dbReference type="InterPro" id="IPR003137">
    <property type="entry name" value="PA_domain"/>
</dbReference>
<dbReference type="Pfam" id="PF02225">
    <property type="entry name" value="PA"/>
    <property type="match status" value="1"/>
</dbReference>
<dbReference type="InterPro" id="IPR007484">
    <property type="entry name" value="Peptidase_M28"/>
</dbReference>
<evidence type="ECO:0000313" key="7">
    <source>
        <dbReference type="Proteomes" id="UP001648503"/>
    </source>
</evidence>
<accession>A0ABQ8F152</accession>
<organism evidence="6 7">
    <name type="scientific">Batrachochytrium salamandrivorans</name>
    <dbReference type="NCBI Taxonomy" id="1357716"/>
    <lineage>
        <taxon>Eukaryota</taxon>
        <taxon>Fungi</taxon>
        <taxon>Fungi incertae sedis</taxon>
        <taxon>Chytridiomycota</taxon>
        <taxon>Chytridiomycota incertae sedis</taxon>
        <taxon>Chytridiomycetes</taxon>
        <taxon>Rhizophydiales</taxon>
        <taxon>Rhizophydiales incertae sedis</taxon>
        <taxon>Batrachochytrium</taxon>
    </lineage>
</organism>
<evidence type="ECO:0000259" key="3">
    <source>
        <dbReference type="Pfam" id="PF02225"/>
    </source>
</evidence>
<dbReference type="Pfam" id="PF04253">
    <property type="entry name" value="TFR_dimer"/>
    <property type="match status" value="1"/>
</dbReference>
<dbReference type="PANTHER" id="PTHR10404:SF46">
    <property type="entry name" value="VACUOLAR PROTEIN SORTING-ASSOCIATED PROTEIN 70"/>
    <property type="match status" value="1"/>
</dbReference>
<feature type="domain" description="Peptidase M28" evidence="5">
    <location>
        <begin position="358"/>
        <end position="550"/>
    </location>
</feature>
<dbReference type="SUPFAM" id="SSF52025">
    <property type="entry name" value="PA domain"/>
    <property type="match status" value="1"/>
</dbReference>
<sequence>MHTITAMAVLAMVASTSAATTPGSAIDAESGPSISRLLGLAAPITASAESSSNTEHSRPHWSQHKAVAAFDSLISKRNVKDTLEFLTSRSHIAGSDNDHEYASYIQKRWQEAGLPSTHIKSYYPLLNFPIARSLSLLEPKHYDALLSEPVVPEDKSSTHPEDIPTFLGFSPSGNVTAELVYANFGDPQDFDALASNGIDVKGKIVLVRYGASFRGLKVRAAELAGAAAVLIYSDPAQDGFKKGAVYPEGPWRPPHSVQRGSVQYPSFYSGDPLTPFIAATKDAPRISMEDANIPKIPALPISYADATPFLEALVGHGVNVNTISKSWQGGLDLDYWTGPAGKVHLYVNNEFKITPIWNVLSIIEGEKEPDQAIILGGHNDAWVYGAVDPSSSSAVIIETGVALGKMYKSGWRPDRTIILASWDAEEYGLLGSCEWVEDHVEILNKTAIAYINVDMGVFGTQFEASASPSLSNFIRDVTKGIKDPSSGNSVYKQWNQQQGIDSPQGRVPRIDPLGFGSDFVAFLQHIGVAALDVKFSGDYGVYHSNYDSFHWMEKFGDPTWEYHKTLSSILGHMLLKLAHDEVLPFDYVPYTYALELYSNDVDHALKAANRSVEWADELHQAIGLFSKAVQKLDKVMEKISKNRIATDSVSVVNPLVVQDPASDMFLMLPLASQPENTETVLKSTQQLTAEDILAYSKHFPTIKEINHILGFGERAFIDMNGIPGRPWYRHVVYAPGEWTGYAAEMFPSIHEGLRAQNDEAVRLAISTIARQIRGAAEFLTPKE</sequence>
<dbReference type="Pfam" id="PF04389">
    <property type="entry name" value="Peptidase_M28"/>
    <property type="match status" value="1"/>
</dbReference>
<evidence type="ECO:0008006" key="8">
    <source>
        <dbReference type="Google" id="ProtNLM"/>
    </source>
</evidence>
<dbReference type="Gene3D" id="3.50.30.30">
    <property type="match status" value="1"/>
</dbReference>
<comment type="caution">
    <text evidence="6">The sequence shown here is derived from an EMBL/GenBank/DDBJ whole genome shotgun (WGS) entry which is preliminary data.</text>
</comment>
<reference evidence="6 7" key="1">
    <citation type="submission" date="2021-02" db="EMBL/GenBank/DDBJ databases">
        <title>Variation within the Batrachochytrium salamandrivorans European outbreak.</title>
        <authorList>
            <person name="Kelly M."/>
            <person name="Pasmans F."/>
            <person name="Shea T.P."/>
            <person name="Munoz J.F."/>
            <person name="Carranza S."/>
            <person name="Cuomo C.A."/>
            <person name="Martel A."/>
        </authorList>
    </citation>
    <scope>NUCLEOTIDE SEQUENCE [LARGE SCALE GENOMIC DNA]</scope>
    <source>
        <strain evidence="6 7">AMFP18/2</strain>
    </source>
</reference>
<dbReference type="PANTHER" id="PTHR10404">
    <property type="entry name" value="N-ACETYLATED-ALPHA-LINKED ACIDIC DIPEPTIDASE"/>
    <property type="match status" value="1"/>
</dbReference>
<dbReference type="InterPro" id="IPR036757">
    <property type="entry name" value="TFR-like_dimer_dom_sf"/>
</dbReference>
<dbReference type="Proteomes" id="UP001648503">
    <property type="component" value="Unassembled WGS sequence"/>
</dbReference>
<name>A0ABQ8F152_9FUNG</name>
<comment type="similarity">
    <text evidence="1">Belongs to the peptidase M28 family. M28B subfamily.</text>
</comment>
<keyword evidence="2" id="KW-0732">Signal</keyword>
<evidence type="ECO:0000259" key="5">
    <source>
        <dbReference type="Pfam" id="PF04389"/>
    </source>
</evidence>
<dbReference type="SUPFAM" id="SSF47672">
    <property type="entry name" value="Transferrin receptor-like dimerisation domain"/>
    <property type="match status" value="1"/>
</dbReference>
<dbReference type="Gene3D" id="1.20.930.40">
    <property type="entry name" value="Transferrin receptor-like, dimerisation domain"/>
    <property type="match status" value="1"/>
</dbReference>
<feature type="domain" description="PA" evidence="3">
    <location>
        <begin position="175"/>
        <end position="260"/>
    </location>
</feature>
<dbReference type="CDD" id="cd02121">
    <property type="entry name" value="PA_GCPII_like"/>
    <property type="match status" value="1"/>
</dbReference>
<keyword evidence="7" id="KW-1185">Reference proteome</keyword>
<dbReference type="InterPro" id="IPR039373">
    <property type="entry name" value="Peptidase_M28B"/>
</dbReference>
<evidence type="ECO:0000259" key="4">
    <source>
        <dbReference type="Pfam" id="PF04253"/>
    </source>
</evidence>
<evidence type="ECO:0000256" key="1">
    <source>
        <dbReference type="ARBA" id="ARBA00005634"/>
    </source>
</evidence>
<evidence type="ECO:0000256" key="2">
    <source>
        <dbReference type="SAM" id="SignalP"/>
    </source>
</evidence>
<feature type="domain" description="Transferrin receptor-like dimerisation" evidence="4">
    <location>
        <begin position="695"/>
        <end position="779"/>
    </location>
</feature>
<dbReference type="InterPro" id="IPR007365">
    <property type="entry name" value="TFR-like_dimer_dom"/>
</dbReference>
<feature type="chain" id="PRO_5047402101" description="Glutamate carboxypeptidase" evidence="2">
    <location>
        <begin position="19"/>
        <end position="783"/>
    </location>
</feature>